<dbReference type="Proteomes" id="UP001060085">
    <property type="component" value="Linkage Group LG05"/>
</dbReference>
<comment type="caution">
    <text evidence="1">The sequence shown here is derived from an EMBL/GenBank/DDBJ whole genome shotgun (WGS) entry which is preliminary data.</text>
</comment>
<evidence type="ECO:0000313" key="2">
    <source>
        <dbReference type="Proteomes" id="UP001060085"/>
    </source>
</evidence>
<name>A0ACC0AK97_CATRO</name>
<proteinExistence type="predicted"/>
<protein>
    <submittedName>
        <fullName evidence="1">Uncharacterized protein</fullName>
    </submittedName>
</protein>
<accession>A0ACC0AK97</accession>
<dbReference type="EMBL" id="CM044705">
    <property type="protein sequence ID" value="KAI5660862.1"/>
    <property type="molecule type" value="Genomic_DNA"/>
</dbReference>
<organism evidence="1 2">
    <name type="scientific">Catharanthus roseus</name>
    <name type="common">Madagascar periwinkle</name>
    <name type="synonym">Vinca rosea</name>
    <dbReference type="NCBI Taxonomy" id="4058"/>
    <lineage>
        <taxon>Eukaryota</taxon>
        <taxon>Viridiplantae</taxon>
        <taxon>Streptophyta</taxon>
        <taxon>Embryophyta</taxon>
        <taxon>Tracheophyta</taxon>
        <taxon>Spermatophyta</taxon>
        <taxon>Magnoliopsida</taxon>
        <taxon>eudicotyledons</taxon>
        <taxon>Gunneridae</taxon>
        <taxon>Pentapetalae</taxon>
        <taxon>asterids</taxon>
        <taxon>lamiids</taxon>
        <taxon>Gentianales</taxon>
        <taxon>Apocynaceae</taxon>
        <taxon>Rauvolfioideae</taxon>
        <taxon>Vinceae</taxon>
        <taxon>Catharanthinae</taxon>
        <taxon>Catharanthus</taxon>
    </lineage>
</organism>
<gene>
    <name evidence="1" type="ORF">M9H77_20185</name>
</gene>
<sequence>MMTAETQVHEQVAEVSTNPKPSVEIQRDQCGFDVTSYEDLPKLPVPDCNGNGISHLDEDGISRDDTEDNSYVFVSGNDDLVPIDNVPKGNSQISDDSEVVEVQTGEFLNSSASGVESSWVFEGSQVASSNNFSADKTDADAPQVAITGDAAQQNVTVGSPEYHQNYPNSSLAADENQESEVGILELGPSSANNFQPEISLDIAELIDNNQQSQEQNNFGLASGLGEGGEPQLADLEAKQSQSSQVGVLGAGAGSVGKPEPETEFDLLESIDVNKKCQDENLGSACESGESGDSQNAGLEVTSGESSEVEISNGDVIQQNIELSEGGTEESKIVQSDSATHASPLVNMEGQSDTESKGSVPFTIAEQLEPQDGDILDNDGEKLKDRTMTQLPDAKENQETITVLSESHVAATIPEQSELCHDNNLDKDGKKLEELTKKLPSDAKEIQETMSVLGENGIMPIAIAEQSEFHLDNDIVGAGASPFTISVQSKPHHEDNLGNDEEKLEEQTNTQLPVAKENRETITVLGESHIAATTPEQSELHQDDNLENDGKKLDELTRTQISSDTKEMQETVSALGENGVMPIAVAEQAFTISAQMKPQHGDNLGNDGEKLEVEIMAKLSSDAKENQETITALSVNGIMPITSAEKSEFHLDNNLGGTASFPVTIPEQSEFYHDDNLGNDLEKLGEETKKQLPSYAKENQKATNILIENGEIPEAIPELSESACDDNLDNDGQNLDKQTKAHVPSDAKENQEYVTAHAENGDCDVDSEHKIEKSMNEIELQLGRESAFGAVLPDIKTPDSSVIASVPETKASVELIDNSERSLELPQSSESNDNLTPAADSDIGQRPVESDANVVIARENSLQEREAKDNASPSTENIAAKAHEIIKPQIGDADSVAVEIFDSDNLDNDGQNLDQQTKTHVPSDAKENPESVTVLAENGDCDVDSEHKIEKSVNEIELQLGRESACGAVLPDIKTPDSSVIANVPETKASVELVELIDSSERSLELLQSSESNDNLTPAADSDIGQRPVESDGSVVIVRENGLQEHEAEDNSSSSIENIAAKAHEIVKPQIGDADSVAVETFDSALHCPTECGMEYVSSCLAENDDVTGVDSAGCSVGKVINSLEFELQTPDPKVSTFQVNDVLLKTEVSIVGGESSDSLSVPSGVEKEFEGEISSVISSRDMPCSEVSTTQEVDEEDTEVDNFAGGDNTSCSVKTVVNSGPEVSTAQINDVHLKTEVSIVRGEFSNSQSVPSEAEKEFDIGGSSVISRRDMPYNDLSDGSVTKDRLLNPVPEHVDIENKTGYLSGEHLISDDQLVKQETKDVENSPNDSKSLSLMENSIAGAMPGQDVLVETLTRPFHFLVRIPRFEDLKMKEQIIRAQLLVEEKTQHRDAFRIEVQKYKANCLGYAAEYEAALSESRALKRSVRAKRAEIDSLQSVINKVKNAMSVEDIDTRIHSMEHMIEHETLPLKEEKLLIREIKQLKQLREQLSSNIGSQDEVQQALNNRDQIKERLKVLKKELDSLKDSVLKADAVARALEKKYEDENKKVKEVQNQYSAANNVRQDAYAHLQSLRKQLFEKNQHFRMYKENAAAASNYAMKRDREALHHLCINQVESVIELWNKNDEFRKDYVRCNMKSTLRRLGTLDGRSLGPDEQPPVLASYAEERVDRLVSNPSNSGPLSQTQVLEQDVVKPVHGLIEGDKTKVDEKNSTTRPKKQEKSVLGNGHAAVSRRELTDETREVQHVRTLEELESARKVEDQRKEEDAAKLKEQRRLEEKAKALEALERKKKNAEKAQVRAELRAQKEAEQREKEREKRMRKKERKKGSASEVPEGNNLVETATPTCESSTESSTKEAETKENLAATSKRSQKPSQFTKQSKTKSIPPPLRNRSRKKLQQWMWIILTCLLVIALFLLGNVGLFSNLSSLRRRNTGF</sequence>
<evidence type="ECO:0000313" key="1">
    <source>
        <dbReference type="EMBL" id="KAI5660862.1"/>
    </source>
</evidence>
<keyword evidence="2" id="KW-1185">Reference proteome</keyword>
<reference evidence="2" key="1">
    <citation type="journal article" date="2023" name="Nat. Plants">
        <title>Single-cell RNA sequencing provides a high-resolution roadmap for understanding the multicellular compartmentation of specialized metabolism.</title>
        <authorList>
            <person name="Sun S."/>
            <person name="Shen X."/>
            <person name="Li Y."/>
            <person name="Li Y."/>
            <person name="Wang S."/>
            <person name="Li R."/>
            <person name="Zhang H."/>
            <person name="Shen G."/>
            <person name="Guo B."/>
            <person name="Wei J."/>
            <person name="Xu J."/>
            <person name="St-Pierre B."/>
            <person name="Chen S."/>
            <person name="Sun C."/>
        </authorList>
    </citation>
    <scope>NUCLEOTIDE SEQUENCE [LARGE SCALE GENOMIC DNA]</scope>
</reference>